<evidence type="ECO:0000313" key="5">
    <source>
        <dbReference type="EMBL" id="SFS34095.1"/>
    </source>
</evidence>
<evidence type="ECO:0000313" key="7">
    <source>
        <dbReference type="Proteomes" id="UP000321773"/>
    </source>
</evidence>
<comment type="similarity">
    <text evidence="1">Belongs to the Gfo/Idh/MocA family.</text>
</comment>
<feature type="domain" description="Gfo/Idh/MocA-like oxidoreductase N-terminal" evidence="2">
    <location>
        <begin position="4"/>
        <end position="123"/>
    </location>
</feature>
<dbReference type="PANTHER" id="PTHR43249:SF1">
    <property type="entry name" value="D-GLUCOSIDE 3-DEHYDROGENASE"/>
    <property type="match status" value="1"/>
</dbReference>
<dbReference type="OrthoDB" id="9815825at2"/>
<keyword evidence="7" id="KW-1185">Reference proteome</keyword>
<evidence type="ECO:0000259" key="3">
    <source>
        <dbReference type="Pfam" id="PF02894"/>
    </source>
</evidence>
<dbReference type="EMBL" id="BJWJ01000001">
    <property type="protein sequence ID" value="GEM03182.1"/>
    <property type="molecule type" value="Genomic_DNA"/>
</dbReference>
<dbReference type="InterPro" id="IPR000683">
    <property type="entry name" value="Gfo/Idh/MocA-like_OxRdtase_N"/>
</dbReference>
<dbReference type="RefSeq" id="WP_089852706.1">
    <property type="nucleotide sequence ID" value="NZ_BJWJ01000001.1"/>
</dbReference>
<dbReference type="EMBL" id="FPAI01000001">
    <property type="protein sequence ID" value="SFS34095.1"/>
    <property type="molecule type" value="Genomic_DNA"/>
</dbReference>
<dbReference type="STRING" id="306541.SAMN05421668_101138"/>
<organism evidence="5 6">
    <name type="scientific">Halolactibacillus miurensis</name>
    <dbReference type="NCBI Taxonomy" id="306541"/>
    <lineage>
        <taxon>Bacteria</taxon>
        <taxon>Bacillati</taxon>
        <taxon>Bacillota</taxon>
        <taxon>Bacilli</taxon>
        <taxon>Bacillales</taxon>
        <taxon>Bacillaceae</taxon>
        <taxon>Halolactibacillus</taxon>
    </lineage>
</organism>
<dbReference type="Gene3D" id="3.30.360.10">
    <property type="entry name" value="Dihydrodipicolinate Reductase, domain 2"/>
    <property type="match status" value="1"/>
</dbReference>
<evidence type="ECO:0000313" key="4">
    <source>
        <dbReference type="EMBL" id="GEM03182.1"/>
    </source>
</evidence>
<name>A0A1I6P1S1_9BACI</name>
<evidence type="ECO:0000256" key="1">
    <source>
        <dbReference type="ARBA" id="ARBA00010928"/>
    </source>
</evidence>
<evidence type="ECO:0000313" key="6">
    <source>
        <dbReference type="Proteomes" id="UP000199139"/>
    </source>
</evidence>
<protein>
    <submittedName>
        <fullName evidence="4">Oxidoreductase</fullName>
    </submittedName>
    <submittedName>
        <fullName evidence="5">Predicted dehydrogenase</fullName>
    </submittedName>
</protein>
<dbReference type="AlphaFoldDB" id="A0A1I6P1S1"/>
<dbReference type="Proteomes" id="UP000199139">
    <property type="component" value="Unassembled WGS sequence"/>
</dbReference>
<dbReference type="SUPFAM" id="SSF55347">
    <property type="entry name" value="Glyceraldehyde-3-phosphate dehydrogenase-like, C-terminal domain"/>
    <property type="match status" value="1"/>
</dbReference>
<reference evidence="5 6" key="1">
    <citation type="submission" date="2016-10" db="EMBL/GenBank/DDBJ databases">
        <authorList>
            <person name="de Groot N.N."/>
        </authorList>
    </citation>
    <scope>NUCLEOTIDE SEQUENCE [LARGE SCALE GENOMIC DNA]</scope>
    <source>
        <strain evidence="5 6">DSM 17074</strain>
    </source>
</reference>
<dbReference type="PANTHER" id="PTHR43249">
    <property type="entry name" value="UDP-N-ACETYL-2-AMINO-2-DEOXY-D-GLUCURONATE OXIDASE"/>
    <property type="match status" value="1"/>
</dbReference>
<dbReference type="InterPro" id="IPR004104">
    <property type="entry name" value="Gfo/Idh/MocA-like_OxRdtase_C"/>
</dbReference>
<evidence type="ECO:0000259" key="2">
    <source>
        <dbReference type="Pfam" id="PF01408"/>
    </source>
</evidence>
<dbReference type="InterPro" id="IPR052515">
    <property type="entry name" value="Gfo/Idh/MocA_Oxidoreductase"/>
</dbReference>
<dbReference type="Pfam" id="PF02894">
    <property type="entry name" value="GFO_IDH_MocA_C"/>
    <property type="match status" value="1"/>
</dbReference>
<sequence length="353" mass="38949">MSKLRVGIIGAGSISDMHFQSYHNHPEVELMAVCDLKKERAEAKAEQYNIEHVYTDYKALLASETIDAVSICTWNNSHADIAIAALTNDKHVLVEKPLTKTVEEAIRVQQAAEQSTKTLQVGFVRRFATNTTVLKRFIDAGDLGPLYYAKASSLRVLGNPGGWFSDIERSGGGPLIDIGVHIIDMCWYLMGKPKVHSVTGSMYKALGNRSNIEYKSFYQAADYDPEKNTVEDLATAMIKFDNGATLAVDASFTLHGKEDKTEVHLFGEKGGATIEPSLSLYTEKHDVLTEIIPKIDAPTFDFNESFQNEINHFVACASGQQSTIAPVEDGVEVMKILAAIYESSQTGKEIRFD</sequence>
<dbReference type="Pfam" id="PF01408">
    <property type="entry name" value="GFO_IDH_MocA"/>
    <property type="match status" value="1"/>
</dbReference>
<dbReference type="Gene3D" id="3.40.50.720">
    <property type="entry name" value="NAD(P)-binding Rossmann-like Domain"/>
    <property type="match status" value="1"/>
</dbReference>
<dbReference type="SUPFAM" id="SSF51735">
    <property type="entry name" value="NAD(P)-binding Rossmann-fold domains"/>
    <property type="match status" value="1"/>
</dbReference>
<accession>A0A1I6P1S1</accession>
<feature type="domain" description="Gfo/Idh/MocA-like oxidoreductase C-terminal" evidence="3">
    <location>
        <begin position="135"/>
        <end position="350"/>
    </location>
</feature>
<dbReference type="Proteomes" id="UP000321773">
    <property type="component" value="Unassembled WGS sequence"/>
</dbReference>
<gene>
    <name evidence="4" type="ORF">HMI01_01700</name>
    <name evidence="5" type="ORF">SAMN05421668_101138</name>
</gene>
<reference evidence="4 7" key="2">
    <citation type="submission" date="2019-07" db="EMBL/GenBank/DDBJ databases">
        <title>Whole genome shotgun sequence of Halolactibacillus miurensis NBRC 100873.</title>
        <authorList>
            <person name="Hosoyama A."/>
            <person name="Uohara A."/>
            <person name="Ohji S."/>
            <person name="Ichikawa N."/>
        </authorList>
    </citation>
    <scope>NUCLEOTIDE SEQUENCE [LARGE SCALE GENOMIC DNA]</scope>
    <source>
        <strain evidence="4 7">NBRC 100873</strain>
    </source>
</reference>
<proteinExistence type="inferred from homology"/>
<dbReference type="GO" id="GO:0000166">
    <property type="term" value="F:nucleotide binding"/>
    <property type="evidence" value="ECO:0007669"/>
    <property type="project" value="InterPro"/>
</dbReference>
<dbReference type="InterPro" id="IPR036291">
    <property type="entry name" value="NAD(P)-bd_dom_sf"/>
</dbReference>